<dbReference type="EMBL" id="JWZT01002658">
    <property type="protein sequence ID" value="KII68966.1"/>
    <property type="molecule type" value="Genomic_DNA"/>
</dbReference>
<comment type="caution">
    <text evidence="2">The sequence shown here is derived from an EMBL/GenBank/DDBJ whole genome shotgun (WGS) entry which is preliminary data.</text>
</comment>
<feature type="compositionally biased region" description="Polar residues" evidence="1">
    <location>
        <begin position="1"/>
        <end position="19"/>
    </location>
</feature>
<dbReference type="AlphaFoldDB" id="A0A0C2MNZ9"/>
<evidence type="ECO:0000313" key="3">
    <source>
        <dbReference type="Proteomes" id="UP000031668"/>
    </source>
</evidence>
<feature type="region of interest" description="Disordered" evidence="1">
    <location>
        <begin position="1"/>
        <end position="26"/>
    </location>
</feature>
<gene>
    <name evidence="2" type="ORF">RF11_01530</name>
</gene>
<name>A0A0C2MNZ9_THEKT</name>
<keyword evidence="3" id="KW-1185">Reference proteome</keyword>
<dbReference type="Proteomes" id="UP000031668">
    <property type="component" value="Unassembled WGS sequence"/>
</dbReference>
<feature type="region of interest" description="Disordered" evidence="1">
    <location>
        <begin position="43"/>
        <end position="63"/>
    </location>
</feature>
<sequence>MVEMNPTTSANSDSPQPSATGPEVLDHMHPWRPMLRYLPPLQKPRKRHSVAAPHSQVSLRRSLLSKNSRARRCHIPDQRTSLSGSKCPCQCCRRGSEIALHRRLPDLLVTKFGLGYLVVSRGSLD</sequence>
<reference evidence="2 3" key="1">
    <citation type="journal article" date="2014" name="Genome Biol. Evol.">
        <title>The genome of the myxosporean Thelohanellus kitauei shows adaptations to nutrient acquisition within its fish host.</title>
        <authorList>
            <person name="Yang Y."/>
            <person name="Xiong J."/>
            <person name="Zhou Z."/>
            <person name="Huo F."/>
            <person name="Miao W."/>
            <person name="Ran C."/>
            <person name="Liu Y."/>
            <person name="Zhang J."/>
            <person name="Feng J."/>
            <person name="Wang M."/>
            <person name="Wang M."/>
            <person name="Wang L."/>
            <person name="Yao B."/>
        </authorList>
    </citation>
    <scope>NUCLEOTIDE SEQUENCE [LARGE SCALE GENOMIC DNA]</scope>
    <source>
        <strain evidence="2">Wuqing</strain>
    </source>
</reference>
<organism evidence="2 3">
    <name type="scientific">Thelohanellus kitauei</name>
    <name type="common">Myxosporean</name>
    <dbReference type="NCBI Taxonomy" id="669202"/>
    <lineage>
        <taxon>Eukaryota</taxon>
        <taxon>Metazoa</taxon>
        <taxon>Cnidaria</taxon>
        <taxon>Myxozoa</taxon>
        <taxon>Myxosporea</taxon>
        <taxon>Bivalvulida</taxon>
        <taxon>Platysporina</taxon>
        <taxon>Myxobolidae</taxon>
        <taxon>Thelohanellus</taxon>
    </lineage>
</organism>
<evidence type="ECO:0000313" key="2">
    <source>
        <dbReference type="EMBL" id="KII68966.1"/>
    </source>
</evidence>
<accession>A0A0C2MNZ9</accession>
<evidence type="ECO:0000256" key="1">
    <source>
        <dbReference type="SAM" id="MobiDB-lite"/>
    </source>
</evidence>
<proteinExistence type="predicted"/>
<protein>
    <submittedName>
        <fullName evidence="2">Uncharacterized protein</fullName>
    </submittedName>
</protein>